<keyword evidence="2" id="KW-1185">Reference proteome</keyword>
<dbReference type="AlphaFoldDB" id="A0A0U5H0E1"/>
<reference evidence="2" key="1">
    <citation type="journal article" date="2016" name="Environ. Microbiol.">
        <title>The complete genome of a viable archaeum isolated from 123-million-year-old rock salt.</title>
        <authorList>
            <person name="Jaakkola S.T."/>
            <person name="Pfeiffer F."/>
            <person name="Ravantti J.J."/>
            <person name="Guo Q."/>
            <person name="Liu Y."/>
            <person name="Chen X."/>
            <person name="Ma H."/>
            <person name="Yang C."/>
            <person name="Oksanen H.M."/>
            <person name="Bamford D.H."/>
        </authorList>
    </citation>
    <scope>NUCLEOTIDE SEQUENCE</scope>
    <source>
        <strain evidence="2">JI20-1</strain>
    </source>
</reference>
<dbReference type="STRING" id="1407499.HHUB_2394"/>
<dbReference type="Proteomes" id="UP000066737">
    <property type="component" value="Chromosome I"/>
</dbReference>
<gene>
    <name evidence="1" type="ORF">HHUB_2394</name>
</gene>
<proteinExistence type="predicted"/>
<dbReference type="KEGG" id="hhb:Hhub_2394"/>
<dbReference type="EMBL" id="LN831302">
    <property type="protein sequence ID" value="CQH56529.1"/>
    <property type="molecule type" value="Genomic_DNA"/>
</dbReference>
<protein>
    <submittedName>
        <fullName evidence="1">Uncharacterized protein</fullName>
    </submittedName>
</protein>
<organism evidence="1 2">
    <name type="scientific">Halobacterium hubeiense</name>
    <dbReference type="NCBI Taxonomy" id="1407499"/>
    <lineage>
        <taxon>Archaea</taxon>
        <taxon>Methanobacteriati</taxon>
        <taxon>Methanobacteriota</taxon>
        <taxon>Stenosarchaea group</taxon>
        <taxon>Halobacteria</taxon>
        <taxon>Halobacteriales</taxon>
        <taxon>Halobacteriaceae</taxon>
        <taxon>Halobacterium</taxon>
    </lineage>
</organism>
<accession>A0A0U5H0E1</accession>
<evidence type="ECO:0000313" key="1">
    <source>
        <dbReference type="EMBL" id="CQH56529.1"/>
    </source>
</evidence>
<sequence>MSTASVVKVRRQTATVTERGLNGKLPVFFVFSVFDRTGNHTVSRDASSRFGVRL</sequence>
<evidence type="ECO:0000313" key="2">
    <source>
        <dbReference type="Proteomes" id="UP000066737"/>
    </source>
</evidence>
<name>A0A0U5H0E1_9EURY</name>